<keyword evidence="7 12" id="KW-0456">Lyase</keyword>
<dbReference type="EMBL" id="JAVRER010000019">
    <property type="protein sequence ID" value="MDT0416683.1"/>
    <property type="molecule type" value="Genomic_DNA"/>
</dbReference>
<dbReference type="Gene3D" id="1.10.3330.10">
    <property type="entry name" value="Oxo-4-hydroxy-4-carboxy-5-ureidoimidazoline decarboxylase"/>
    <property type="match status" value="1"/>
</dbReference>
<evidence type="ECO:0000256" key="4">
    <source>
        <dbReference type="ARBA" id="ARBA00022631"/>
    </source>
</evidence>
<name>A0ABD5E7P6_9ACTN</name>
<dbReference type="PANTHER" id="PTHR43466:SF1">
    <property type="entry name" value="2-OXO-4-HYDROXY-4-CARBOXY-5-UREIDOIMIDAZOLINE DECARBOXYLASE-RELATED"/>
    <property type="match status" value="1"/>
</dbReference>
<dbReference type="SUPFAM" id="SSF158694">
    <property type="entry name" value="UraD-Like"/>
    <property type="match status" value="1"/>
</dbReference>
<evidence type="ECO:0000259" key="10">
    <source>
        <dbReference type="Pfam" id="PF00576"/>
    </source>
</evidence>
<evidence type="ECO:0000256" key="9">
    <source>
        <dbReference type="SAM" id="MobiDB-lite"/>
    </source>
</evidence>
<dbReference type="SUPFAM" id="SSF49472">
    <property type="entry name" value="Transthyretin (synonym: prealbumin)"/>
    <property type="match status" value="1"/>
</dbReference>
<evidence type="ECO:0000313" key="12">
    <source>
        <dbReference type="EMBL" id="MDT0416683.1"/>
    </source>
</evidence>
<evidence type="ECO:0000256" key="6">
    <source>
        <dbReference type="ARBA" id="ARBA00022801"/>
    </source>
</evidence>
<protein>
    <submittedName>
        <fullName evidence="12">2-oxo-4-hydroxy-4-carboxy-5-ureidoimidazoline decarboxylase</fullName>
        <ecNumber evidence="12">4.1.1.97</ecNumber>
    </submittedName>
</protein>
<dbReference type="InterPro" id="IPR023418">
    <property type="entry name" value="Thyroxine_BS"/>
</dbReference>
<feature type="binding site" evidence="8">
    <location>
        <position position="172"/>
    </location>
    <ligand>
        <name>substrate</name>
    </ligand>
</feature>
<dbReference type="GO" id="GO:0051997">
    <property type="term" value="F:2-oxo-4-hydroxy-4-carboxy-5-ureidoimidazoline decarboxylase activity"/>
    <property type="evidence" value="ECO:0007669"/>
    <property type="project" value="UniProtKB-EC"/>
</dbReference>
<sequence>MTLSRFNALPAPEARSALGEVCSSGGWVTAVLAGRPYENTAALHAASDAATAALEGPDLDDALAGHPPIGRPGDATSAREQSAVAEAPGELRARVRELTLAYQEKFGHVFLIRATGRSAADILAALEERLGNTPATERARSRTELAAIHRIRLDRLFPDPSPPAAPATVSTHVLDTSAGRPAAGVPVTLSARSGEKAPWTVVGSSETDADGRCRDLPAPPLGTTEVRLEFATAGHVPAASFFPEVGLVFRVTPGEHHHVPLLLSPYGYSAYRGS</sequence>
<dbReference type="RefSeq" id="WP_093852681.1">
    <property type="nucleotide sequence ID" value="NZ_JAVRER010000019.1"/>
</dbReference>
<feature type="domain" description="Oxo-4-hydroxy-4-carboxy-5-ureidoimidazoline decarboxylase" evidence="11">
    <location>
        <begin position="7"/>
        <end position="154"/>
    </location>
</feature>
<dbReference type="InterPro" id="IPR017595">
    <property type="entry name" value="OHCU_decarboxylase-2"/>
</dbReference>
<dbReference type="InterPro" id="IPR036817">
    <property type="entry name" value="Transthyretin/HIU_hydrolase_sf"/>
</dbReference>
<comment type="caution">
    <text evidence="12">The sequence shown here is derived from an EMBL/GenBank/DDBJ whole genome shotgun (WGS) entry which is preliminary data.</text>
</comment>
<dbReference type="Proteomes" id="UP001183607">
    <property type="component" value="Unassembled WGS sequence"/>
</dbReference>
<dbReference type="AlphaFoldDB" id="A0ABD5E7P6"/>
<evidence type="ECO:0000259" key="11">
    <source>
        <dbReference type="Pfam" id="PF09349"/>
    </source>
</evidence>
<dbReference type="PRINTS" id="PR00189">
    <property type="entry name" value="TRNSTHYRETIN"/>
</dbReference>
<dbReference type="InterPro" id="IPR000895">
    <property type="entry name" value="Transthyretin/HIU_hydrolase"/>
</dbReference>
<dbReference type="EC" id="4.1.1.97" evidence="12"/>
<comment type="pathway">
    <text evidence="3">Purine metabolism; urate degradation; (S)-allantoin from urate: step 3/3.</text>
</comment>
<dbReference type="PANTHER" id="PTHR43466">
    <property type="entry name" value="2-OXO-4-HYDROXY-4-CARBOXY-5-UREIDOIMIDAZOLINE DECARBOXYLASE-RELATED"/>
    <property type="match status" value="1"/>
</dbReference>
<dbReference type="Pfam" id="PF09349">
    <property type="entry name" value="OHCU_decarbox"/>
    <property type="match status" value="1"/>
</dbReference>
<keyword evidence="4" id="KW-0659">Purine metabolism</keyword>
<evidence type="ECO:0000256" key="7">
    <source>
        <dbReference type="ARBA" id="ARBA00023239"/>
    </source>
</evidence>
<dbReference type="CDD" id="cd05822">
    <property type="entry name" value="TLP_HIUase"/>
    <property type="match status" value="1"/>
</dbReference>
<dbReference type="GO" id="GO:0033971">
    <property type="term" value="F:hydroxyisourate hydrolase activity"/>
    <property type="evidence" value="ECO:0007669"/>
    <property type="project" value="UniProtKB-EC"/>
</dbReference>
<gene>
    <name evidence="12" type="primary">uraD</name>
    <name evidence="12" type="ORF">RM574_14410</name>
</gene>
<evidence type="ECO:0000313" key="13">
    <source>
        <dbReference type="Proteomes" id="UP001183607"/>
    </source>
</evidence>
<evidence type="ECO:0000256" key="8">
    <source>
        <dbReference type="PIRSR" id="PIRSR600895-51"/>
    </source>
</evidence>
<dbReference type="PROSITE" id="PS00768">
    <property type="entry name" value="TRANSTHYRETIN_1"/>
    <property type="match status" value="1"/>
</dbReference>
<organism evidence="12 13">
    <name type="scientific">Streptomyces evansiae</name>
    <dbReference type="NCBI Taxonomy" id="3075535"/>
    <lineage>
        <taxon>Bacteria</taxon>
        <taxon>Bacillati</taxon>
        <taxon>Actinomycetota</taxon>
        <taxon>Actinomycetes</taxon>
        <taxon>Kitasatosporales</taxon>
        <taxon>Streptomycetaceae</taxon>
        <taxon>Streptomyces</taxon>
    </lineage>
</organism>
<comment type="catalytic activity">
    <reaction evidence="1">
        <text>5-hydroxyisourate + H2O = 5-hydroxy-2-oxo-4-ureido-2,5-dihydro-1H-imidazole-5-carboxylate + H(+)</text>
        <dbReference type="Rhea" id="RHEA:23736"/>
        <dbReference type="ChEBI" id="CHEBI:15377"/>
        <dbReference type="ChEBI" id="CHEBI:15378"/>
        <dbReference type="ChEBI" id="CHEBI:18072"/>
        <dbReference type="ChEBI" id="CHEBI:58639"/>
        <dbReference type="EC" id="3.5.2.17"/>
    </reaction>
</comment>
<feature type="binding site" evidence="8">
    <location>
        <position position="212"/>
    </location>
    <ligand>
        <name>substrate</name>
    </ligand>
</feature>
<evidence type="ECO:0000256" key="5">
    <source>
        <dbReference type="ARBA" id="ARBA00022793"/>
    </source>
</evidence>
<dbReference type="NCBIfam" id="TIGR03180">
    <property type="entry name" value="UraD_2"/>
    <property type="match status" value="1"/>
</dbReference>
<dbReference type="InterPro" id="IPR036778">
    <property type="entry name" value="OHCU_decarboxylase_sf"/>
</dbReference>
<keyword evidence="5" id="KW-0210">Decarboxylase</keyword>
<dbReference type="InterPro" id="IPR018020">
    <property type="entry name" value="OHCU_decarboxylase"/>
</dbReference>
<feature type="binding site" evidence="8">
    <location>
        <position position="271"/>
    </location>
    <ligand>
        <name>substrate</name>
    </ligand>
</feature>
<feature type="domain" description="Transthyretin/hydroxyisourate hydrolase" evidence="10">
    <location>
        <begin position="169"/>
        <end position="273"/>
    </location>
</feature>
<dbReference type="NCBIfam" id="NF010372">
    <property type="entry name" value="PRK13798.1"/>
    <property type="match status" value="1"/>
</dbReference>
<evidence type="ECO:0000256" key="2">
    <source>
        <dbReference type="ARBA" id="ARBA00001163"/>
    </source>
</evidence>
<dbReference type="InterPro" id="IPR014306">
    <property type="entry name" value="Hydroxyisourate_hydrolase"/>
</dbReference>
<proteinExistence type="predicted"/>
<reference evidence="13" key="1">
    <citation type="submission" date="2023-07" db="EMBL/GenBank/DDBJ databases">
        <title>30 novel species of actinomycetes from the DSMZ collection.</title>
        <authorList>
            <person name="Nouioui I."/>
        </authorList>
    </citation>
    <scope>NUCLEOTIDE SEQUENCE [LARGE SCALE GENOMIC DNA]</scope>
    <source>
        <strain evidence="13">DSM 41982</strain>
    </source>
</reference>
<accession>A0ABD5E7P6</accession>
<evidence type="ECO:0000256" key="1">
    <source>
        <dbReference type="ARBA" id="ARBA00001043"/>
    </source>
</evidence>
<dbReference type="GO" id="GO:0006144">
    <property type="term" value="P:purine nucleobase metabolic process"/>
    <property type="evidence" value="ECO:0007669"/>
    <property type="project" value="UniProtKB-KW"/>
</dbReference>
<dbReference type="InterPro" id="IPR023416">
    <property type="entry name" value="Transthyretin/HIU_hydrolase_d"/>
</dbReference>
<keyword evidence="6" id="KW-0378">Hydrolase</keyword>
<dbReference type="Gene3D" id="2.60.40.180">
    <property type="entry name" value="Transthyretin/hydroxyisourate hydrolase domain"/>
    <property type="match status" value="1"/>
</dbReference>
<dbReference type="Pfam" id="PF00576">
    <property type="entry name" value="Transthyretin"/>
    <property type="match status" value="1"/>
</dbReference>
<feature type="region of interest" description="Disordered" evidence="9">
    <location>
        <begin position="60"/>
        <end position="88"/>
    </location>
</feature>
<comment type="catalytic activity">
    <reaction evidence="2">
        <text>5-hydroxy-2-oxo-4-ureido-2,5-dihydro-1H-imidazole-5-carboxylate + H(+) = (S)-allantoin + CO2</text>
        <dbReference type="Rhea" id="RHEA:26301"/>
        <dbReference type="ChEBI" id="CHEBI:15378"/>
        <dbReference type="ChEBI" id="CHEBI:15678"/>
        <dbReference type="ChEBI" id="CHEBI:16526"/>
        <dbReference type="ChEBI" id="CHEBI:58639"/>
        <dbReference type="EC" id="4.1.1.97"/>
    </reaction>
</comment>
<evidence type="ECO:0000256" key="3">
    <source>
        <dbReference type="ARBA" id="ARBA00004754"/>
    </source>
</evidence>
<dbReference type="NCBIfam" id="TIGR02962">
    <property type="entry name" value="hdxy_isourate"/>
    <property type="match status" value="1"/>
</dbReference>